<dbReference type="STRING" id="1661398.A0A482VNW7"/>
<evidence type="ECO:0000256" key="2">
    <source>
        <dbReference type="ARBA" id="ARBA00022490"/>
    </source>
</evidence>
<dbReference type="EMBL" id="QDEB01080210">
    <property type="protein sequence ID" value="RZC34424.1"/>
    <property type="molecule type" value="Genomic_DNA"/>
</dbReference>
<dbReference type="GO" id="GO:0015630">
    <property type="term" value="C:microtubule cytoskeleton"/>
    <property type="evidence" value="ECO:0007669"/>
    <property type="project" value="UniProtKB-UniRule"/>
</dbReference>
<name>A0A482VNW7_ASBVE</name>
<keyword evidence="3" id="KW-0969">Cilium</keyword>
<evidence type="ECO:0000256" key="3">
    <source>
        <dbReference type="RuleBase" id="RU367040"/>
    </source>
</evidence>
<dbReference type="InterPro" id="IPR048256">
    <property type="entry name" value="Tektin-like"/>
</dbReference>
<feature type="coiled-coil region" evidence="4">
    <location>
        <begin position="323"/>
        <end position="357"/>
    </location>
</feature>
<evidence type="ECO:0000313" key="6">
    <source>
        <dbReference type="Proteomes" id="UP000292052"/>
    </source>
</evidence>
<evidence type="ECO:0000256" key="4">
    <source>
        <dbReference type="SAM" id="Coils"/>
    </source>
</evidence>
<accession>A0A482VNW7</accession>
<comment type="similarity">
    <text evidence="1 3">Belongs to the tektin family.</text>
</comment>
<evidence type="ECO:0000313" key="5">
    <source>
        <dbReference type="EMBL" id="RZC34424.1"/>
    </source>
</evidence>
<dbReference type="PANTHER" id="PTHR19960:SF11">
    <property type="entry name" value="TEKTIN"/>
    <property type="match status" value="1"/>
</dbReference>
<dbReference type="PRINTS" id="PR00511">
    <property type="entry name" value="TEKTIN"/>
</dbReference>
<dbReference type="PANTHER" id="PTHR19960">
    <property type="entry name" value="TEKTIN"/>
    <property type="match status" value="1"/>
</dbReference>
<proteinExistence type="inferred from homology"/>
<keyword evidence="4" id="KW-0175">Coiled coil</keyword>
<dbReference type="GO" id="GO:0060294">
    <property type="term" value="P:cilium movement involved in cell motility"/>
    <property type="evidence" value="ECO:0007669"/>
    <property type="project" value="UniProtKB-UniRule"/>
</dbReference>
<dbReference type="AlphaFoldDB" id="A0A482VNW7"/>
<dbReference type="GO" id="GO:0005634">
    <property type="term" value="C:nucleus"/>
    <property type="evidence" value="ECO:0007669"/>
    <property type="project" value="TreeGrafter"/>
</dbReference>
<dbReference type="OrthoDB" id="9886517at2759"/>
<keyword evidence="3" id="KW-0966">Cell projection</keyword>
<dbReference type="InterPro" id="IPR000435">
    <property type="entry name" value="Tektins"/>
</dbReference>
<keyword evidence="3" id="KW-0282">Flagellum</keyword>
<comment type="subcellular location">
    <subcellularLocation>
        <location evidence="3">Cytoplasm</location>
        <location evidence="3">Cytoskeleton</location>
        <location evidence="3">Cilium axoneme</location>
    </subcellularLocation>
</comment>
<dbReference type="Proteomes" id="UP000292052">
    <property type="component" value="Unassembled WGS sequence"/>
</dbReference>
<protein>
    <recommendedName>
        <fullName evidence="3">Tektin</fullName>
    </recommendedName>
</protein>
<sequence>MSAKNETVLYSQLQPWSTVAADPCMEQVAGPPMPVRIGQYYQTPRPHPWRPTLGYENVEVMPLPSQPVTNAIIDPCYTPQGMATEPLKFPNLVTGFERNPAHAARAALYTRYTPLEWTQNNLRNYNESDTNKNYSERLRGEFIKVMRTAQHELETDVRSKEGALGIDNMCHQLNNFSKGINYYGGIEKYDPTVSTIQTWAENSNRIIQRSQSVRGKSAQMRSDIENLINTVVTEVWDAWSNTNNSLARRAAETLEAKSKLQMHLHKIQQEIFDIEKNIELIKKAIMNKSNPMKVAHTRLEARSHRKNVELCRDMTQERLVKEVVDMQDSIEYLHRKLQEAEAQHQQLLKTRSNLESELHHKVNSLFIDREKCMGMRRSFPITATIK</sequence>
<keyword evidence="2" id="KW-0963">Cytoplasm</keyword>
<keyword evidence="6" id="KW-1185">Reference proteome</keyword>
<organism evidence="5 6">
    <name type="scientific">Asbolus verrucosus</name>
    <name type="common">Desert ironclad beetle</name>
    <dbReference type="NCBI Taxonomy" id="1661398"/>
    <lineage>
        <taxon>Eukaryota</taxon>
        <taxon>Metazoa</taxon>
        <taxon>Ecdysozoa</taxon>
        <taxon>Arthropoda</taxon>
        <taxon>Hexapoda</taxon>
        <taxon>Insecta</taxon>
        <taxon>Pterygota</taxon>
        <taxon>Neoptera</taxon>
        <taxon>Endopterygota</taxon>
        <taxon>Coleoptera</taxon>
        <taxon>Polyphaga</taxon>
        <taxon>Cucujiformia</taxon>
        <taxon>Tenebrionidae</taxon>
        <taxon>Pimeliinae</taxon>
        <taxon>Asbolus</taxon>
    </lineage>
</organism>
<evidence type="ECO:0000256" key="1">
    <source>
        <dbReference type="ARBA" id="ARBA00007209"/>
    </source>
</evidence>
<dbReference type="GO" id="GO:0060271">
    <property type="term" value="P:cilium assembly"/>
    <property type="evidence" value="ECO:0007669"/>
    <property type="project" value="UniProtKB-UniRule"/>
</dbReference>
<dbReference type="GO" id="GO:0005930">
    <property type="term" value="C:axoneme"/>
    <property type="evidence" value="ECO:0007669"/>
    <property type="project" value="UniProtKB-SubCell"/>
</dbReference>
<reference evidence="5 6" key="1">
    <citation type="submission" date="2017-03" db="EMBL/GenBank/DDBJ databases">
        <title>Genome of the blue death feigning beetle - Asbolus verrucosus.</title>
        <authorList>
            <person name="Rider S.D."/>
        </authorList>
    </citation>
    <scope>NUCLEOTIDE SEQUENCE [LARGE SCALE GENOMIC DNA]</scope>
    <source>
        <strain evidence="5">Butters</strain>
        <tissue evidence="5">Head and leg muscle</tissue>
    </source>
</reference>
<dbReference type="Pfam" id="PF03148">
    <property type="entry name" value="Tektin"/>
    <property type="match status" value="1"/>
</dbReference>
<comment type="caution">
    <text evidence="5">The sequence shown here is derived from an EMBL/GenBank/DDBJ whole genome shotgun (WGS) entry which is preliminary data.</text>
</comment>
<gene>
    <name evidence="5" type="ORF">BDFB_007649</name>
</gene>